<dbReference type="InterPro" id="IPR039426">
    <property type="entry name" value="TonB-dep_rcpt-like"/>
</dbReference>
<keyword evidence="10 11" id="KW-0998">Cell outer membrane</keyword>
<dbReference type="OrthoDB" id="7051185at2"/>
<keyword evidence="3 11" id="KW-1134">Transmembrane beta strand</keyword>
<evidence type="ECO:0000256" key="4">
    <source>
        <dbReference type="ARBA" id="ARBA00022496"/>
    </source>
</evidence>
<keyword evidence="16" id="KW-0675">Receptor</keyword>
<evidence type="ECO:0000256" key="9">
    <source>
        <dbReference type="ARBA" id="ARBA00023136"/>
    </source>
</evidence>
<gene>
    <name evidence="16" type="ORF">C0068_00755</name>
</gene>
<organism evidence="16 17">
    <name type="scientific">Zhongshania marina</name>
    <dbReference type="NCBI Taxonomy" id="2304603"/>
    <lineage>
        <taxon>Bacteria</taxon>
        <taxon>Pseudomonadati</taxon>
        <taxon>Pseudomonadota</taxon>
        <taxon>Gammaproteobacteria</taxon>
        <taxon>Cellvibrionales</taxon>
        <taxon>Spongiibacteraceae</taxon>
        <taxon>Zhongshania</taxon>
    </lineage>
</organism>
<dbReference type="EMBL" id="PQGG01000003">
    <property type="protein sequence ID" value="POP54546.1"/>
    <property type="molecule type" value="Genomic_DNA"/>
</dbReference>
<evidence type="ECO:0000256" key="7">
    <source>
        <dbReference type="ARBA" id="ARBA00023065"/>
    </source>
</evidence>
<keyword evidence="4" id="KW-0410">Iron transport</keyword>
<dbReference type="GO" id="GO:0006826">
    <property type="term" value="P:iron ion transport"/>
    <property type="evidence" value="ECO:0007669"/>
    <property type="project" value="UniProtKB-KW"/>
</dbReference>
<keyword evidence="9 11" id="KW-0472">Membrane</keyword>
<protein>
    <submittedName>
        <fullName evidence="16">TonB-dependent receptor</fullName>
    </submittedName>
</protein>
<dbReference type="RefSeq" id="WP_103682589.1">
    <property type="nucleotide sequence ID" value="NZ_PQGG01000003.1"/>
</dbReference>
<reference evidence="16" key="1">
    <citation type="submission" date="2018-01" db="EMBL/GenBank/DDBJ databases">
        <authorList>
            <person name="Yu X.-D."/>
        </authorList>
    </citation>
    <scope>NUCLEOTIDE SEQUENCE</scope>
    <source>
        <strain evidence="16">ZX-21</strain>
    </source>
</reference>
<keyword evidence="7" id="KW-0406">Ion transport</keyword>
<name>A0A2S4HKM5_9GAMM</name>
<keyword evidence="2 11" id="KW-0813">Transport</keyword>
<evidence type="ECO:0000256" key="2">
    <source>
        <dbReference type="ARBA" id="ARBA00022448"/>
    </source>
</evidence>
<comment type="subcellular location">
    <subcellularLocation>
        <location evidence="1 11">Cell outer membrane</location>
        <topology evidence="1 11">Multi-pass membrane protein</topology>
    </subcellularLocation>
</comment>
<evidence type="ECO:0000256" key="8">
    <source>
        <dbReference type="ARBA" id="ARBA00023077"/>
    </source>
</evidence>
<proteinExistence type="inferred from homology"/>
<evidence type="ECO:0000256" key="6">
    <source>
        <dbReference type="ARBA" id="ARBA00023004"/>
    </source>
</evidence>
<comment type="caution">
    <text evidence="16">The sequence shown here is derived from an EMBL/GenBank/DDBJ whole genome shotgun (WGS) entry which is preliminary data.</text>
</comment>
<evidence type="ECO:0000256" key="11">
    <source>
        <dbReference type="PROSITE-ProRule" id="PRU01360"/>
    </source>
</evidence>
<dbReference type="GO" id="GO:0009279">
    <property type="term" value="C:cell outer membrane"/>
    <property type="evidence" value="ECO:0007669"/>
    <property type="project" value="UniProtKB-SubCell"/>
</dbReference>
<evidence type="ECO:0000256" key="1">
    <source>
        <dbReference type="ARBA" id="ARBA00004571"/>
    </source>
</evidence>
<feature type="domain" description="TonB-dependent receptor plug" evidence="15">
    <location>
        <begin position="46"/>
        <end position="154"/>
    </location>
</feature>
<keyword evidence="6" id="KW-0408">Iron</keyword>
<dbReference type="SUPFAM" id="SSF56935">
    <property type="entry name" value="Porins"/>
    <property type="match status" value="1"/>
</dbReference>
<dbReference type="PROSITE" id="PS52016">
    <property type="entry name" value="TONB_DEPENDENT_REC_3"/>
    <property type="match status" value="1"/>
</dbReference>
<evidence type="ECO:0000259" key="15">
    <source>
        <dbReference type="Pfam" id="PF07715"/>
    </source>
</evidence>
<evidence type="ECO:0000256" key="5">
    <source>
        <dbReference type="ARBA" id="ARBA00022692"/>
    </source>
</evidence>
<sequence length="831" mass="92451">MNHLITKKPFKKLGLLLAISSAYAPSSYSQVLEEVLVTAQRRAESVQDTPVAITGLADSALDKLGFENANDISAQVPNMQVSGPYGEVQPIFAIRGVSMSDYSSNQASPIGVYVDEAYLGAVFTHGTSFFDVERLEVLRGPQGTLYGKNTTGGAINIITKTPMIGDPLEGKIKAGVGNFGMTNFEGAIANTLIDEKLAGRFAFKIKENDGVQENLGAGEDRGMLGFSAARMSLNWQITDALNGVFKFTHAKNRGNMKVPRAEARTDVRGLEAVKLPTNPYDSNGYIDYTGYDRSARNLDWNQVEDNTGHRNRNDFDMDLFIGTLNYEAEKYSLISVTSFYDTQLDKFTNDDGGPTRLLEIDWYTASRSFSQDFRFVSNFDDNFQIIGGLYYGLEELEMHNIYELFGDLLDPRAAIAKPDLAGQAPFVLDFGAVDQRQDTEKETLAAYTQMRFDISPKFGIDVGLRYTQDTNRLTYINVSRVGLDGTPRGTFLPGNTTGYDQAFVPVFLPPIVSGDPNAIISFLTNPTSYLTQLTAYGLPGYTEGPYTLESGPKQKSTEQEWTGKIGADYRFSDEWMVYANYSKGYRAGAFNSGIYYEARPLDSSYAAPEYIDAYEIGFKADLLDNSLRINAAAFMYEYTDQQFINVVGISNFLENAGASEIIGAEAEIWWRASERLTIQLGVGILETEYTDLELRDTSTLADLDDTIKLDGNELISAPPLNVSISADYDIYTGDSGYLSLNLNANYQDEQWFSAYNDAAGYEQGREDAYTIYNARLGWYDNDGRYQIALWGKNITDEEYKTYSINLQASFGIDYYMIGDPMMYGLEATYNF</sequence>
<evidence type="ECO:0000313" key="17">
    <source>
        <dbReference type="Proteomes" id="UP000237222"/>
    </source>
</evidence>
<dbReference type="PANTHER" id="PTHR32552:SF81">
    <property type="entry name" value="TONB-DEPENDENT OUTER MEMBRANE RECEPTOR"/>
    <property type="match status" value="1"/>
</dbReference>
<comment type="similarity">
    <text evidence="11 12">Belongs to the TonB-dependent receptor family.</text>
</comment>
<evidence type="ECO:0000259" key="14">
    <source>
        <dbReference type="Pfam" id="PF00593"/>
    </source>
</evidence>
<evidence type="ECO:0000313" key="16">
    <source>
        <dbReference type="EMBL" id="POP54546.1"/>
    </source>
</evidence>
<feature type="chain" id="PRO_5015502842" evidence="13">
    <location>
        <begin position="25"/>
        <end position="831"/>
    </location>
</feature>
<dbReference type="Pfam" id="PF07715">
    <property type="entry name" value="Plug"/>
    <property type="match status" value="1"/>
</dbReference>
<dbReference type="Pfam" id="PF00593">
    <property type="entry name" value="TonB_dep_Rec_b-barrel"/>
    <property type="match status" value="1"/>
</dbReference>
<evidence type="ECO:0000256" key="13">
    <source>
        <dbReference type="SAM" id="SignalP"/>
    </source>
</evidence>
<accession>A0A2S4HKM5</accession>
<keyword evidence="5 11" id="KW-0812">Transmembrane</keyword>
<dbReference type="PANTHER" id="PTHR32552">
    <property type="entry name" value="FERRICHROME IRON RECEPTOR-RELATED"/>
    <property type="match status" value="1"/>
</dbReference>
<feature type="domain" description="TonB-dependent receptor-like beta-barrel" evidence="14">
    <location>
        <begin position="282"/>
        <end position="794"/>
    </location>
</feature>
<dbReference type="InterPro" id="IPR012910">
    <property type="entry name" value="Plug_dom"/>
</dbReference>
<evidence type="ECO:0000256" key="10">
    <source>
        <dbReference type="ARBA" id="ARBA00023237"/>
    </source>
</evidence>
<evidence type="ECO:0000256" key="12">
    <source>
        <dbReference type="RuleBase" id="RU003357"/>
    </source>
</evidence>
<dbReference type="Proteomes" id="UP000237222">
    <property type="component" value="Unassembled WGS sequence"/>
</dbReference>
<dbReference type="Gene3D" id="2.40.170.20">
    <property type="entry name" value="TonB-dependent receptor, beta-barrel domain"/>
    <property type="match status" value="2"/>
</dbReference>
<evidence type="ECO:0000256" key="3">
    <source>
        <dbReference type="ARBA" id="ARBA00022452"/>
    </source>
</evidence>
<dbReference type="AlphaFoldDB" id="A0A2S4HKM5"/>
<feature type="signal peptide" evidence="13">
    <location>
        <begin position="1"/>
        <end position="24"/>
    </location>
</feature>
<keyword evidence="8 12" id="KW-0798">TonB box</keyword>
<keyword evidence="13" id="KW-0732">Signal</keyword>
<dbReference type="InterPro" id="IPR036942">
    <property type="entry name" value="Beta-barrel_TonB_sf"/>
</dbReference>
<dbReference type="InterPro" id="IPR000531">
    <property type="entry name" value="Beta-barrel_TonB"/>
</dbReference>